<dbReference type="Proteomes" id="UP000184510">
    <property type="component" value="Unassembled WGS sequence"/>
</dbReference>
<dbReference type="AlphaFoldDB" id="A0A1M6HUH6"/>
<keyword evidence="1" id="KW-0732">Signal</keyword>
<feature type="chain" id="PRO_5012838940" evidence="1">
    <location>
        <begin position="26"/>
        <end position="273"/>
    </location>
</feature>
<evidence type="ECO:0000256" key="1">
    <source>
        <dbReference type="SAM" id="SignalP"/>
    </source>
</evidence>
<accession>A0A1M6HUH6</accession>
<proteinExistence type="predicted"/>
<evidence type="ECO:0000313" key="3">
    <source>
        <dbReference type="Proteomes" id="UP000184510"/>
    </source>
</evidence>
<dbReference type="InParanoid" id="A0A1M6HUH6"/>
<sequence>MTRTTSKPYVILMTFFVLCSMALQAQGPKVSTPTGHRDPFKPTYYPWKKNITATIFWIGEEPTAKNPTPNHASSWDSKWEKSYGGFDDPDRNARSGYHPRAFVPKQNPFYVALPYNDCVNYRMHKPEASRVIPWFRKYNPKPGKSVCKGRWIQIIHGRRICYAQWEDCGPFTTDDWQYVFGNQRPKNKENNGAGIDVSPAVRDYLRLQSGSKVHWRFVDFEHVPQGPWAKVGNNNPFVNASMDRDRIAKIEYMKYLKRLRDEQYKKKDSSGSF</sequence>
<gene>
    <name evidence="2" type="ORF">SAMN02745181_1575</name>
</gene>
<protein>
    <submittedName>
        <fullName evidence="2">Uncharacterized protein</fullName>
    </submittedName>
</protein>
<feature type="signal peptide" evidence="1">
    <location>
        <begin position="1"/>
        <end position="25"/>
    </location>
</feature>
<organism evidence="2 3">
    <name type="scientific">Rubritalea squalenifaciens DSM 18772</name>
    <dbReference type="NCBI Taxonomy" id="1123071"/>
    <lineage>
        <taxon>Bacteria</taxon>
        <taxon>Pseudomonadati</taxon>
        <taxon>Verrucomicrobiota</taxon>
        <taxon>Verrucomicrobiia</taxon>
        <taxon>Verrucomicrobiales</taxon>
        <taxon>Rubritaleaceae</taxon>
        <taxon>Rubritalea</taxon>
    </lineage>
</organism>
<dbReference type="RefSeq" id="WP_234991703.1">
    <property type="nucleotide sequence ID" value="NZ_FQYR01000003.1"/>
</dbReference>
<dbReference type="EMBL" id="FQYR01000003">
    <property type="protein sequence ID" value="SHJ25833.1"/>
    <property type="molecule type" value="Genomic_DNA"/>
</dbReference>
<name>A0A1M6HUH6_9BACT</name>
<keyword evidence="3" id="KW-1185">Reference proteome</keyword>
<evidence type="ECO:0000313" key="2">
    <source>
        <dbReference type="EMBL" id="SHJ25833.1"/>
    </source>
</evidence>
<dbReference type="STRING" id="1123071.SAMN02745181_1575"/>
<reference evidence="2 3" key="1">
    <citation type="submission" date="2016-11" db="EMBL/GenBank/DDBJ databases">
        <authorList>
            <person name="Jaros S."/>
            <person name="Januszkiewicz K."/>
            <person name="Wedrychowicz H."/>
        </authorList>
    </citation>
    <scope>NUCLEOTIDE SEQUENCE [LARGE SCALE GENOMIC DNA]</scope>
    <source>
        <strain evidence="2 3">DSM 18772</strain>
    </source>
</reference>